<evidence type="ECO:0000313" key="5">
    <source>
        <dbReference type="EMBL" id="KAL2837811.1"/>
    </source>
</evidence>
<dbReference type="InterPro" id="IPR050309">
    <property type="entry name" value="Type-B_Carboxylest/Lipase"/>
</dbReference>
<evidence type="ECO:0000256" key="1">
    <source>
        <dbReference type="ARBA" id="ARBA00005964"/>
    </source>
</evidence>
<dbReference type="InterPro" id="IPR002018">
    <property type="entry name" value="CarbesteraseB"/>
</dbReference>
<dbReference type="InterPro" id="IPR029058">
    <property type="entry name" value="AB_hydrolase_fold"/>
</dbReference>
<proteinExistence type="inferred from homology"/>
<dbReference type="Gene3D" id="3.40.50.1820">
    <property type="entry name" value="alpha/beta hydrolase"/>
    <property type="match status" value="1"/>
</dbReference>
<dbReference type="PROSITE" id="PS00122">
    <property type="entry name" value="CARBOXYLESTERASE_B_1"/>
    <property type="match status" value="1"/>
</dbReference>
<evidence type="ECO:0000256" key="2">
    <source>
        <dbReference type="ARBA" id="ARBA00022801"/>
    </source>
</evidence>
<feature type="domain" description="Carboxylesterase type B" evidence="4">
    <location>
        <begin position="12"/>
        <end position="467"/>
    </location>
</feature>
<dbReference type="GO" id="GO:0016787">
    <property type="term" value="F:hydrolase activity"/>
    <property type="evidence" value="ECO:0007669"/>
    <property type="project" value="UniProtKB-KW"/>
</dbReference>
<keyword evidence="2 3" id="KW-0378">Hydrolase</keyword>
<dbReference type="SUPFAM" id="SSF53474">
    <property type="entry name" value="alpha/beta-Hydrolases"/>
    <property type="match status" value="1"/>
</dbReference>
<dbReference type="EC" id="3.1.1.-" evidence="3"/>
<evidence type="ECO:0000313" key="6">
    <source>
        <dbReference type="Proteomes" id="UP001610444"/>
    </source>
</evidence>
<evidence type="ECO:0000256" key="3">
    <source>
        <dbReference type="RuleBase" id="RU361235"/>
    </source>
</evidence>
<comment type="similarity">
    <text evidence="1 3">Belongs to the type-B carboxylesterase/lipase family.</text>
</comment>
<dbReference type="Proteomes" id="UP001610444">
    <property type="component" value="Unassembled WGS sequence"/>
</dbReference>
<dbReference type="EMBL" id="JBFXLR010000092">
    <property type="protein sequence ID" value="KAL2837811.1"/>
    <property type="molecule type" value="Genomic_DNA"/>
</dbReference>
<comment type="caution">
    <text evidence="5">The sequence shown here is derived from an EMBL/GenBank/DDBJ whole genome shotgun (WGS) entry which is preliminary data.</text>
</comment>
<reference evidence="5 6" key="1">
    <citation type="submission" date="2024-07" db="EMBL/GenBank/DDBJ databases">
        <title>Section-level genome sequencing and comparative genomics of Aspergillus sections Usti and Cavernicolus.</title>
        <authorList>
            <consortium name="Lawrence Berkeley National Laboratory"/>
            <person name="Nybo J.L."/>
            <person name="Vesth T.C."/>
            <person name="Theobald S."/>
            <person name="Frisvad J.C."/>
            <person name="Larsen T.O."/>
            <person name="Kjaerboelling I."/>
            <person name="Rothschild-Mancinelli K."/>
            <person name="Lyhne E.K."/>
            <person name="Kogle M.E."/>
            <person name="Barry K."/>
            <person name="Clum A."/>
            <person name="Na H."/>
            <person name="Ledsgaard L."/>
            <person name="Lin J."/>
            <person name="Lipzen A."/>
            <person name="Kuo A."/>
            <person name="Riley R."/>
            <person name="Mondo S."/>
            <person name="LaButti K."/>
            <person name="Haridas S."/>
            <person name="Pangalinan J."/>
            <person name="Salamov A.A."/>
            <person name="Simmons B.A."/>
            <person name="Magnuson J.K."/>
            <person name="Chen J."/>
            <person name="Drula E."/>
            <person name="Henrissat B."/>
            <person name="Wiebenga A."/>
            <person name="Lubbers R.J."/>
            <person name="Gomes A.C."/>
            <person name="Macurrencykelacurrency M.R."/>
            <person name="Stajich J."/>
            <person name="Grigoriev I.V."/>
            <person name="Mortensen U.H."/>
            <person name="De vries R.P."/>
            <person name="Baker S.E."/>
            <person name="Andersen M.R."/>
        </authorList>
    </citation>
    <scope>NUCLEOTIDE SEQUENCE [LARGE SCALE GENOMIC DNA]</scope>
    <source>
        <strain evidence="5 6">CBS 756.74</strain>
    </source>
</reference>
<dbReference type="InterPro" id="IPR019826">
    <property type="entry name" value="Carboxylesterase_B_AS"/>
</dbReference>
<organism evidence="5 6">
    <name type="scientific">Aspergillus pseudodeflectus</name>
    <dbReference type="NCBI Taxonomy" id="176178"/>
    <lineage>
        <taxon>Eukaryota</taxon>
        <taxon>Fungi</taxon>
        <taxon>Dikarya</taxon>
        <taxon>Ascomycota</taxon>
        <taxon>Pezizomycotina</taxon>
        <taxon>Eurotiomycetes</taxon>
        <taxon>Eurotiomycetidae</taxon>
        <taxon>Eurotiales</taxon>
        <taxon>Aspergillaceae</taxon>
        <taxon>Aspergillus</taxon>
        <taxon>Aspergillus subgen. Nidulantes</taxon>
    </lineage>
</organism>
<evidence type="ECO:0000259" key="4">
    <source>
        <dbReference type="Pfam" id="PF00135"/>
    </source>
</evidence>
<accession>A0ABR4JCP0</accession>
<dbReference type="GeneID" id="98162473"/>
<dbReference type="RefSeq" id="XP_070892714.1">
    <property type="nucleotide sequence ID" value="XM_071047309.1"/>
</dbReference>
<keyword evidence="6" id="KW-1185">Reference proteome</keyword>
<dbReference type="PANTHER" id="PTHR11559">
    <property type="entry name" value="CARBOXYLESTERASE"/>
    <property type="match status" value="1"/>
</dbReference>
<dbReference type="Pfam" id="PF00135">
    <property type="entry name" value="COesterase"/>
    <property type="match status" value="1"/>
</dbReference>
<protein>
    <recommendedName>
        <fullName evidence="3">Carboxylic ester hydrolase</fullName>
        <ecNumber evidence="3">3.1.1.-</ecNumber>
    </recommendedName>
</protein>
<name>A0ABR4JCP0_9EURO</name>
<gene>
    <name evidence="5" type="ORF">BJX68DRAFT_272895</name>
</gene>
<sequence length="531" mass="59714">MASSTILHQHPNLGKLKGQRLSEHLVQFRNIIYATVPLRWARSEPVNNLTKFYDGRDFYDGTAWGPIPPQPDNSIDFDFGLIQKPLPYTHQLNCDEEKCLNLCVTVPSAGLMKDKKLPVVVLGGFFIGCNSWPQYDMAALAARGEKTERPIITVGINYRLGLLGFLATSELSTKGPGGNFGLYDQSNALEWIQQHIAGFGGDRENVTVFGESAGAISVWQHLLRGKPLFRRAMCMSGDPRLRPCLPAEAHEGVYQNLLEELGIKDLPVKERIQSLRNTPWRTLTSLKSNLRCFPTLDGQFKPLADDPAQLRQQVEDCLSWCKTIVLGDCRFDASAMVMSLQQPKWLDSFISAFAQFFDRKDIDMLVSAYGLADNQPSSDAFHQGLVQLVSDVRFYMPIVLVEEAISSDANVRTYHFHEPNPFDGIFKGHATHVLDVAYALQTYENLLPKESRAVSHRMGDYLLDLAYGKLDSPSDKESRRTTVLFDTDHQERTISTTEYDAKHRHGAAGILRSLDIDRLNKALNLFQFGMK</sequence>